<dbReference type="Pfam" id="PF00689">
    <property type="entry name" value="Cation_ATPase_C"/>
    <property type="match status" value="1"/>
</dbReference>
<dbReference type="InterPro" id="IPR036412">
    <property type="entry name" value="HAD-like_sf"/>
</dbReference>
<evidence type="ECO:0000256" key="12">
    <source>
        <dbReference type="ARBA" id="ARBA00022842"/>
    </source>
</evidence>
<keyword evidence="10" id="KW-0547">Nucleotide-binding</keyword>
<comment type="similarity">
    <text evidence="3">Belongs to the cation transport ATPase (P-type) (TC 3.A.3) family. Type IIIB subfamily.</text>
</comment>
<keyword evidence="9 18" id="KW-0812">Transmembrane</keyword>
<dbReference type="GO" id="GO:0005886">
    <property type="term" value="C:plasma membrane"/>
    <property type="evidence" value="ECO:0007669"/>
    <property type="project" value="UniProtKB-SubCell"/>
</dbReference>
<dbReference type="SUPFAM" id="SSF81653">
    <property type="entry name" value="Calcium ATPase, transduction domain A"/>
    <property type="match status" value="1"/>
</dbReference>
<evidence type="ECO:0000256" key="17">
    <source>
        <dbReference type="ARBA" id="ARBA00047295"/>
    </source>
</evidence>
<dbReference type="InterPro" id="IPR004014">
    <property type="entry name" value="ATPase_P-typ_cation-transptr_N"/>
</dbReference>
<dbReference type="SFLD" id="SFLDG00002">
    <property type="entry name" value="C1.7:_P-type_atpase_like"/>
    <property type="match status" value="1"/>
</dbReference>
<feature type="transmembrane region" description="Helical" evidence="18">
    <location>
        <begin position="660"/>
        <end position="683"/>
    </location>
</feature>
<dbReference type="Proteomes" id="UP000229916">
    <property type="component" value="Unassembled WGS sequence"/>
</dbReference>
<gene>
    <name evidence="20" type="primary">mgtA</name>
    <name evidence="20" type="ORF">COS81_00815</name>
</gene>
<dbReference type="GO" id="GO:0015444">
    <property type="term" value="F:P-type magnesium transporter activity"/>
    <property type="evidence" value="ECO:0007669"/>
    <property type="project" value="UniProtKB-EC"/>
</dbReference>
<dbReference type="InterPro" id="IPR023298">
    <property type="entry name" value="ATPase_P-typ_TM_dom_sf"/>
</dbReference>
<proteinExistence type="inferred from homology"/>
<dbReference type="PRINTS" id="PR00119">
    <property type="entry name" value="CATATPASE"/>
</dbReference>
<dbReference type="Pfam" id="PF00690">
    <property type="entry name" value="Cation_ATPase_N"/>
    <property type="match status" value="1"/>
</dbReference>
<dbReference type="InterPro" id="IPR006415">
    <property type="entry name" value="P-type_ATPase_IIIB"/>
</dbReference>
<evidence type="ECO:0000256" key="11">
    <source>
        <dbReference type="ARBA" id="ARBA00022840"/>
    </source>
</evidence>
<evidence type="ECO:0000256" key="2">
    <source>
        <dbReference type="ARBA" id="ARBA00004429"/>
    </source>
</evidence>
<dbReference type="EC" id="7.2.2.14" evidence="4"/>
<evidence type="ECO:0000256" key="5">
    <source>
        <dbReference type="ARBA" id="ARBA00013555"/>
    </source>
</evidence>
<dbReference type="InterPro" id="IPR008250">
    <property type="entry name" value="ATPase_P-typ_transduc_dom_A_sf"/>
</dbReference>
<keyword evidence="6" id="KW-1003">Cell membrane</keyword>
<keyword evidence="15 18" id="KW-0472">Membrane</keyword>
<evidence type="ECO:0000259" key="19">
    <source>
        <dbReference type="SMART" id="SM00831"/>
    </source>
</evidence>
<dbReference type="Pfam" id="PF13246">
    <property type="entry name" value="Cation_ATPase"/>
    <property type="match status" value="1"/>
</dbReference>
<dbReference type="Gene3D" id="1.20.1110.10">
    <property type="entry name" value="Calcium-transporting ATPase, transmembrane domain"/>
    <property type="match status" value="1"/>
</dbReference>
<evidence type="ECO:0000313" key="20">
    <source>
        <dbReference type="EMBL" id="PIU69228.1"/>
    </source>
</evidence>
<evidence type="ECO:0000256" key="14">
    <source>
        <dbReference type="ARBA" id="ARBA00022989"/>
    </source>
</evidence>
<feature type="transmembrane region" description="Helical" evidence="18">
    <location>
        <begin position="780"/>
        <end position="799"/>
    </location>
</feature>
<keyword evidence="11" id="KW-0067">ATP-binding</keyword>
<comment type="function">
    <text evidence="1">Mediates magnesium influx to the cytosol.</text>
</comment>
<dbReference type="InterPro" id="IPR006068">
    <property type="entry name" value="ATPase_P-typ_cation-transptr_C"/>
</dbReference>
<dbReference type="InterPro" id="IPR044492">
    <property type="entry name" value="P_typ_ATPase_HD_dom"/>
</dbReference>
<feature type="transmembrane region" description="Helical" evidence="18">
    <location>
        <begin position="63"/>
        <end position="79"/>
    </location>
</feature>
<dbReference type="InterPro" id="IPR001757">
    <property type="entry name" value="P_typ_ATPase"/>
</dbReference>
<comment type="subcellular location">
    <subcellularLocation>
        <location evidence="2">Cell inner membrane</location>
        <topology evidence="2">Multi-pass membrane protein</topology>
    </subcellularLocation>
</comment>
<feature type="transmembrane region" description="Helical" evidence="18">
    <location>
        <begin position="247"/>
        <end position="266"/>
    </location>
</feature>
<protein>
    <recommendedName>
        <fullName evidence="5">Magnesium-transporting ATPase, P-type 1</fullName>
        <ecNumber evidence="4">7.2.2.14</ecNumber>
    </recommendedName>
    <alternativeName>
        <fullName evidence="16">Mg(2+) transport ATPase, P-type 1</fullName>
    </alternativeName>
</protein>
<dbReference type="AlphaFoldDB" id="A0A2M7APB5"/>
<feature type="transmembrane region" description="Helical" evidence="18">
    <location>
        <begin position="811"/>
        <end position="827"/>
    </location>
</feature>
<keyword evidence="8" id="KW-0597">Phosphoprotein</keyword>
<sequence length="858" mass="95974">MKNDFSLFSVKNESEVLEELNVDFEKGLSHEEAEKRRQKFGLNEITSHEITWRDIFLRQFKSPFIYLLIVASFLSFIFSQTIEGVMIIIFVAINSGLGFFQEYHSQRAIKLLKKFIISHVKVIRNGIESVLDSRQLVPGDVVVVKPGDILPADLRFLETENLFVDESILTGESNSVEKNSKPLKEPAREVYQASNIGFSGTAVVSGCGKGVIVNSGYNTNIGDIVKLTAETVHISSFEKRIARFSKFILRLIFLTLIFVFLANIVIRGGRVDFVELVVFSIALAVSVIPEALPVVTTFSLSQGALELARNKVVVKRLSAIEDLGSIEILCTDKTGTLTKNDLTLEEIFSNNPPKTFFWSKLASFYLGEERAKAKSAFDLALIKNLTSSEIRKFDEYQKVDEIPFESERRRDSVLVKNQDSYFLIVKGAPEEILKNCTNVDHLSQKEIEKWMSNEGVNGRRVIAVALKEMKGKIKKEKVLQEKDLYYLGSLSFSDPLKKSTIEAIQRAEQLGVGIKILTGDRGEVAGSVAYQIGLTKSLAERITGDEFERLTDREKHEAVEKFAVFARITPQQKYRIIELLQEKHEVGFLGEGINDAPALKIADVAIVVPEAVDIAREAADIVLLNRSLEVIIGGIKDGRKVFANTLKYIKSTLSSNFGNFYAIALISLMINFLPMTSLQILLINLLSDFPMIAVATDKVDEAELKKPKGYNFKDIVLLAMILGLISTVFDFIFFGIFNSGSPSSLQTYWFIGSILTELILIYSIRTRLPFYKAPKPSKILLYLTGLAGIVTIVIPFTAAGQKVFDFVKPNFGNLFLILGLVGIYFVLTESVKILYYKHTIDHKENGRGSSIRQLVDSG</sequence>
<feature type="domain" description="Cation-transporting P-type ATPase N-terminal" evidence="19">
    <location>
        <begin position="7"/>
        <end position="80"/>
    </location>
</feature>
<dbReference type="FunFam" id="2.70.150.10:FF:000160">
    <property type="entry name" value="Sarcoplasmic/endoplasmic reticulum calcium ATPase 1"/>
    <property type="match status" value="1"/>
</dbReference>
<dbReference type="PROSITE" id="PS00154">
    <property type="entry name" value="ATPASE_E1_E2"/>
    <property type="match status" value="1"/>
</dbReference>
<dbReference type="GO" id="GO:0016887">
    <property type="term" value="F:ATP hydrolysis activity"/>
    <property type="evidence" value="ECO:0007669"/>
    <property type="project" value="InterPro"/>
</dbReference>
<dbReference type="SFLD" id="SFLDS00003">
    <property type="entry name" value="Haloacid_Dehalogenase"/>
    <property type="match status" value="1"/>
</dbReference>
<evidence type="ECO:0000256" key="15">
    <source>
        <dbReference type="ARBA" id="ARBA00023136"/>
    </source>
</evidence>
<keyword evidence="12" id="KW-0460">Magnesium</keyword>
<evidence type="ECO:0000256" key="8">
    <source>
        <dbReference type="ARBA" id="ARBA00022553"/>
    </source>
</evidence>
<keyword evidence="13" id="KW-1278">Translocase</keyword>
<reference evidence="21" key="1">
    <citation type="submission" date="2017-09" db="EMBL/GenBank/DDBJ databases">
        <title>Depth-based differentiation of microbial function through sediment-hosted aquifers and enrichment of novel symbionts in the deep terrestrial subsurface.</title>
        <authorList>
            <person name="Probst A.J."/>
            <person name="Ladd B."/>
            <person name="Jarett J.K."/>
            <person name="Geller-Mcgrath D.E."/>
            <person name="Sieber C.M.K."/>
            <person name="Emerson J.B."/>
            <person name="Anantharaman K."/>
            <person name="Thomas B.C."/>
            <person name="Malmstrom R."/>
            <person name="Stieglmeier M."/>
            <person name="Klingl A."/>
            <person name="Woyke T."/>
            <person name="Ryan C.M."/>
            <person name="Banfield J.F."/>
        </authorList>
    </citation>
    <scope>NUCLEOTIDE SEQUENCE [LARGE SCALE GENOMIC DNA]</scope>
</reference>
<dbReference type="SUPFAM" id="SSF81665">
    <property type="entry name" value="Calcium ATPase, transmembrane domain M"/>
    <property type="match status" value="1"/>
</dbReference>
<dbReference type="Gene3D" id="3.40.1110.10">
    <property type="entry name" value="Calcium-transporting ATPase, cytoplasmic domain N"/>
    <property type="match status" value="1"/>
</dbReference>
<dbReference type="SFLD" id="SFLDF00027">
    <property type="entry name" value="p-type_atpase"/>
    <property type="match status" value="1"/>
</dbReference>
<comment type="catalytic activity">
    <reaction evidence="17">
        <text>Mg(2+)(out) + ATP + H2O = Mg(2+)(in) + ADP + phosphate + H(+)</text>
        <dbReference type="Rhea" id="RHEA:10260"/>
        <dbReference type="ChEBI" id="CHEBI:15377"/>
        <dbReference type="ChEBI" id="CHEBI:15378"/>
        <dbReference type="ChEBI" id="CHEBI:18420"/>
        <dbReference type="ChEBI" id="CHEBI:30616"/>
        <dbReference type="ChEBI" id="CHEBI:43474"/>
        <dbReference type="ChEBI" id="CHEBI:456216"/>
        <dbReference type="EC" id="7.2.2.14"/>
    </reaction>
</comment>
<dbReference type="NCBIfam" id="TIGR01494">
    <property type="entry name" value="ATPase_P-type"/>
    <property type="match status" value="3"/>
</dbReference>
<evidence type="ECO:0000256" key="9">
    <source>
        <dbReference type="ARBA" id="ARBA00022692"/>
    </source>
</evidence>
<evidence type="ECO:0000256" key="3">
    <source>
        <dbReference type="ARBA" id="ARBA00008746"/>
    </source>
</evidence>
<dbReference type="PANTHER" id="PTHR42861">
    <property type="entry name" value="CALCIUM-TRANSPORTING ATPASE"/>
    <property type="match status" value="1"/>
</dbReference>
<keyword evidence="14 18" id="KW-1133">Transmembrane helix</keyword>
<evidence type="ECO:0000256" key="1">
    <source>
        <dbReference type="ARBA" id="ARBA00003954"/>
    </source>
</evidence>
<dbReference type="PRINTS" id="PR00120">
    <property type="entry name" value="HATPASE"/>
</dbReference>
<evidence type="ECO:0000256" key="4">
    <source>
        <dbReference type="ARBA" id="ARBA00012786"/>
    </source>
</evidence>
<dbReference type="InterPro" id="IPR023299">
    <property type="entry name" value="ATPase_P-typ_cyto_dom_N"/>
</dbReference>
<comment type="caution">
    <text evidence="20">The sequence shown here is derived from an EMBL/GenBank/DDBJ whole genome shotgun (WGS) entry which is preliminary data.</text>
</comment>
<evidence type="ECO:0000256" key="7">
    <source>
        <dbReference type="ARBA" id="ARBA00022519"/>
    </source>
</evidence>
<dbReference type="Gene3D" id="2.70.150.10">
    <property type="entry name" value="Calcium-transporting ATPase, cytoplasmic transduction domain A"/>
    <property type="match status" value="1"/>
</dbReference>
<feature type="transmembrane region" description="Helical" evidence="18">
    <location>
        <begin position="715"/>
        <end position="736"/>
    </location>
</feature>
<evidence type="ECO:0000256" key="18">
    <source>
        <dbReference type="SAM" id="Phobius"/>
    </source>
</evidence>
<dbReference type="InterPro" id="IPR018303">
    <property type="entry name" value="ATPase_P-typ_P_site"/>
</dbReference>
<dbReference type="Pfam" id="PF00122">
    <property type="entry name" value="E1-E2_ATPase"/>
    <property type="match status" value="1"/>
</dbReference>
<keyword evidence="7" id="KW-0997">Cell inner membrane</keyword>
<name>A0A2M7APB5_UNCKA</name>
<dbReference type="SUPFAM" id="SSF56784">
    <property type="entry name" value="HAD-like"/>
    <property type="match status" value="1"/>
</dbReference>
<feature type="transmembrane region" description="Helical" evidence="18">
    <location>
        <begin position="748"/>
        <end position="768"/>
    </location>
</feature>
<dbReference type="NCBIfam" id="TIGR01524">
    <property type="entry name" value="ATPase-IIIB_Mg"/>
    <property type="match status" value="1"/>
</dbReference>
<accession>A0A2M7APB5</accession>
<dbReference type="Gene3D" id="3.40.50.1000">
    <property type="entry name" value="HAD superfamily/HAD-like"/>
    <property type="match status" value="1"/>
</dbReference>
<organism evidence="20 21">
    <name type="scientific">candidate division WWE3 bacterium CG06_land_8_20_14_3_00_42_16</name>
    <dbReference type="NCBI Taxonomy" id="1975083"/>
    <lineage>
        <taxon>Bacteria</taxon>
        <taxon>Katanobacteria</taxon>
    </lineage>
</organism>
<dbReference type="InterPro" id="IPR059000">
    <property type="entry name" value="ATPase_P-type_domA"/>
</dbReference>
<evidence type="ECO:0000256" key="16">
    <source>
        <dbReference type="ARBA" id="ARBA00029806"/>
    </source>
</evidence>
<dbReference type="GO" id="GO:0005524">
    <property type="term" value="F:ATP binding"/>
    <property type="evidence" value="ECO:0007669"/>
    <property type="project" value="UniProtKB-KW"/>
</dbReference>
<evidence type="ECO:0000313" key="21">
    <source>
        <dbReference type="Proteomes" id="UP000229916"/>
    </source>
</evidence>
<evidence type="ECO:0000256" key="10">
    <source>
        <dbReference type="ARBA" id="ARBA00022741"/>
    </source>
</evidence>
<evidence type="ECO:0000256" key="13">
    <source>
        <dbReference type="ARBA" id="ARBA00022967"/>
    </source>
</evidence>
<dbReference type="EMBL" id="PEWD01000016">
    <property type="protein sequence ID" value="PIU69228.1"/>
    <property type="molecule type" value="Genomic_DNA"/>
</dbReference>
<evidence type="ECO:0000256" key="6">
    <source>
        <dbReference type="ARBA" id="ARBA00022475"/>
    </source>
</evidence>
<dbReference type="SMART" id="SM00831">
    <property type="entry name" value="Cation_ATPase_N"/>
    <property type="match status" value="1"/>
</dbReference>
<dbReference type="InterPro" id="IPR023214">
    <property type="entry name" value="HAD_sf"/>
</dbReference>